<keyword evidence="2" id="KW-0472">Membrane</keyword>
<feature type="transmembrane region" description="Helical" evidence="2">
    <location>
        <begin position="116"/>
        <end position="136"/>
    </location>
</feature>
<dbReference type="EMBL" id="JARK01001360">
    <property type="protein sequence ID" value="EYC19578.1"/>
    <property type="molecule type" value="Genomic_DNA"/>
</dbReference>
<evidence type="ECO:0000313" key="3">
    <source>
        <dbReference type="EMBL" id="EYC19578.1"/>
    </source>
</evidence>
<keyword evidence="2" id="KW-1133">Transmembrane helix</keyword>
<sequence length="401" mass="45364">MGRRVKMSDLQKLAAKRKDREALRAAVAVVHGRKMTRCRRISENAGTPYFQRPMISQLDLPCNSRRQVRRAKFRQDRYIFLKSLMVTVETISVLFISFMGIITFFELRNDTESSFYATQLSIELVLLLIVISVVNFESTSIRVLAILAFIIVLLLNVVQIFYFMLFDKHSPICSNIRLLFGCTQPFWAVAGLQPSCHHRPGKFNSSGVLCISPIIPLHHHSSFAAALLTLLHAILVVIAIAVATAHQGSISEIVQNTDPSSIAHLMSRRQRHHVRSRKGSRRRRRAHHRTADSGALRSRQPQRPDRSAATVTSQNYSRSIVQETKAPRSPKLSRYAKLDITKLPDGTRFKTADKKGFQMEYYVEDGVFVGSGTENLSKSISICAPVRRQYPLEESENSSTQ</sequence>
<dbReference type="OrthoDB" id="5871751at2759"/>
<protein>
    <submittedName>
        <fullName evidence="3">Uncharacterized protein</fullName>
    </submittedName>
</protein>
<evidence type="ECO:0000256" key="1">
    <source>
        <dbReference type="SAM" id="MobiDB-lite"/>
    </source>
</evidence>
<proteinExistence type="predicted"/>
<feature type="transmembrane region" description="Helical" evidence="2">
    <location>
        <begin position="143"/>
        <end position="165"/>
    </location>
</feature>
<feature type="compositionally biased region" description="Polar residues" evidence="1">
    <location>
        <begin position="309"/>
        <end position="322"/>
    </location>
</feature>
<feature type="compositionally biased region" description="Basic residues" evidence="1">
    <location>
        <begin position="266"/>
        <end position="288"/>
    </location>
</feature>
<dbReference type="Proteomes" id="UP000024635">
    <property type="component" value="Unassembled WGS sequence"/>
</dbReference>
<keyword evidence="2" id="KW-0812">Transmembrane</keyword>
<organism evidence="3 4">
    <name type="scientific">Ancylostoma ceylanicum</name>
    <dbReference type="NCBI Taxonomy" id="53326"/>
    <lineage>
        <taxon>Eukaryota</taxon>
        <taxon>Metazoa</taxon>
        <taxon>Ecdysozoa</taxon>
        <taxon>Nematoda</taxon>
        <taxon>Chromadorea</taxon>
        <taxon>Rhabditida</taxon>
        <taxon>Rhabditina</taxon>
        <taxon>Rhabditomorpha</taxon>
        <taxon>Strongyloidea</taxon>
        <taxon>Ancylostomatidae</taxon>
        <taxon>Ancylostomatinae</taxon>
        <taxon>Ancylostoma</taxon>
    </lineage>
</organism>
<evidence type="ECO:0000256" key="2">
    <source>
        <dbReference type="SAM" id="Phobius"/>
    </source>
</evidence>
<accession>A0A016UYQ1</accession>
<feature type="region of interest" description="Disordered" evidence="1">
    <location>
        <begin position="265"/>
        <end position="329"/>
    </location>
</feature>
<reference evidence="4" key="1">
    <citation type="journal article" date="2015" name="Nat. Genet.">
        <title>The genome and transcriptome of the zoonotic hookworm Ancylostoma ceylanicum identify infection-specific gene families.</title>
        <authorList>
            <person name="Schwarz E.M."/>
            <person name="Hu Y."/>
            <person name="Antoshechkin I."/>
            <person name="Miller M.M."/>
            <person name="Sternberg P.W."/>
            <person name="Aroian R.V."/>
        </authorList>
    </citation>
    <scope>NUCLEOTIDE SEQUENCE</scope>
    <source>
        <strain evidence="4">HY135</strain>
    </source>
</reference>
<gene>
    <name evidence="3" type="primary">Acey_s0024.g948</name>
    <name evidence="3" type="ORF">Y032_0024g948</name>
</gene>
<feature type="transmembrane region" description="Helical" evidence="2">
    <location>
        <begin position="223"/>
        <end position="243"/>
    </location>
</feature>
<comment type="caution">
    <text evidence="3">The sequence shown here is derived from an EMBL/GenBank/DDBJ whole genome shotgun (WGS) entry which is preliminary data.</text>
</comment>
<evidence type="ECO:0000313" key="4">
    <source>
        <dbReference type="Proteomes" id="UP000024635"/>
    </source>
</evidence>
<feature type="transmembrane region" description="Helical" evidence="2">
    <location>
        <begin position="79"/>
        <end position="104"/>
    </location>
</feature>
<dbReference type="AlphaFoldDB" id="A0A016UYQ1"/>
<keyword evidence="4" id="KW-1185">Reference proteome</keyword>
<name>A0A016UYQ1_9BILA</name>